<feature type="chain" id="PRO_5021873211" description="Alpha-carbonic anhydrase domain-containing protein" evidence="3">
    <location>
        <begin position="22"/>
        <end position="392"/>
    </location>
</feature>
<dbReference type="PANTHER" id="PTHR18952">
    <property type="entry name" value="CARBONIC ANHYDRASE"/>
    <property type="match status" value="1"/>
</dbReference>
<feature type="region of interest" description="Disordered" evidence="2">
    <location>
        <begin position="303"/>
        <end position="324"/>
    </location>
</feature>
<keyword evidence="3" id="KW-0732">Signal</keyword>
<dbReference type="InterPro" id="IPR036398">
    <property type="entry name" value="CA_dom_sf"/>
</dbReference>
<dbReference type="PROSITE" id="PS51144">
    <property type="entry name" value="ALPHA_CA_2"/>
    <property type="match status" value="1"/>
</dbReference>
<dbReference type="GO" id="GO:0008270">
    <property type="term" value="F:zinc ion binding"/>
    <property type="evidence" value="ECO:0007669"/>
    <property type="project" value="InterPro"/>
</dbReference>
<keyword evidence="6" id="KW-1185">Reference proteome</keyword>
<evidence type="ECO:0000313" key="5">
    <source>
        <dbReference type="EMBL" id="TRY63790.1"/>
    </source>
</evidence>
<evidence type="ECO:0000313" key="6">
    <source>
        <dbReference type="Proteomes" id="UP000318571"/>
    </source>
</evidence>
<feature type="compositionally biased region" description="Basic and acidic residues" evidence="2">
    <location>
        <begin position="306"/>
        <end position="319"/>
    </location>
</feature>
<dbReference type="EMBL" id="VCGU01000458">
    <property type="protein sequence ID" value="TRY63790.1"/>
    <property type="molecule type" value="Genomic_DNA"/>
</dbReference>
<dbReference type="AlphaFoldDB" id="A0A553NEC6"/>
<dbReference type="SUPFAM" id="SSF51069">
    <property type="entry name" value="Carbonic anhydrase"/>
    <property type="match status" value="1"/>
</dbReference>
<gene>
    <name evidence="5" type="ORF">TCAL_07938</name>
</gene>
<organism evidence="5 6">
    <name type="scientific">Tigriopus californicus</name>
    <name type="common">Marine copepod</name>
    <dbReference type="NCBI Taxonomy" id="6832"/>
    <lineage>
        <taxon>Eukaryota</taxon>
        <taxon>Metazoa</taxon>
        <taxon>Ecdysozoa</taxon>
        <taxon>Arthropoda</taxon>
        <taxon>Crustacea</taxon>
        <taxon>Multicrustacea</taxon>
        <taxon>Hexanauplia</taxon>
        <taxon>Copepoda</taxon>
        <taxon>Harpacticoida</taxon>
        <taxon>Harpacticidae</taxon>
        <taxon>Tigriopus</taxon>
    </lineage>
</organism>
<dbReference type="Proteomes" id="UP000318571">
    <property type="component" value="Chromosome 10"/>
</dbReference>
<dbReference type="OMA" id="HKNQNAC"/>
<sequence>MSCYRRVLAIFTFHFLRQCEGNWHEWWTYDGISGPAYWGVINPSWPMCSKGHQQSPIDVNPKRLVFDPTLKRVSIDKQPISGVLYNTGQSLVFRTQTDRLQTLPVNISGGPLSYNYQFEEIYFHWGSGDDPSNSGIQGSEHSIDGYFFPAEIQIFGFNSILFKNVSEALRHPHGVVAISVMVQESDRTVRNGFGPITNHLKKVIYRGQNFPVSDLNLQDLLPSTSDFMTYEGSLTFPGCWESVTWILMNKPIYVSSPELYALRQLQQGDKQQPKAPMANNNRPIQQLNKRSIRTNIIFGASATDQGSKHDFRSRPRSNQEDNNIYGMETFYSLKAQDKANDRGQDGRGGGEQGTRVVASTKAIKNKKKHGNNSKCPEVAKDMYYKANNWMKD</sequence>
<evidence type="ECO:0000259" key="4">
    <source>
        <dbReference type="PROSITE" id="PS51144"/>
    </source>
</evidence>
<feature type="domain" description="Alpha-carbonic anhydrase" evidence="4">
    <location>
        <begin position="25"/>
        <end position="296"/>
    </location>
</feature>
<evidence type="ECO:0000256" key="3">
    <source>
        <dbReference type="SAM" id="SignalP"/>
    </source>
</evidence>
<feature type="region of interest" description="Disordered" evidence="2">
    <location>
        <begin position="267"/>
        <end position="286"/>
    </location>
</feature>
<dbReference type="Pfam" id="PF00194">
    <property type="entry name" value="Carb_anhydrase"/>
    <property type="match status" value="1"/>
</dbReference>
<evidence type="ECO:0000256" key="2">
    <source>
        <dbReference type="SAM" id="MobiDB-lite"/>
    </source>
</evidence>
<comment type="caution">
    <text evidence="5">The sequence shown here is derived from an EMBL/GenBank/DDBJ whole genome shotgun (WGS) entry which is preliminary data.</text>
</comment>
<dbReference type="Gene3D" id="3.10.200.10">
    <property type="entry name" value="Alpha carbonic anhydrase"/>
    <property type="match status" value="1"/>
</dbReference>
<evidence type="ECO:0000256" key="1">
    <source>
        <dbReference type="ARBA" id="ARBA00010718"/>
    </source>
</evidence>
<dbReference type="GO" id="GO:0004089">
    <property type="term" value="F:carbonate dehydratase activity"/>
    <property type="evidence" value="ECO:0007669"/>
    <property type="project" value="InterPro"/>
</dbReference>
<feature type="signal peptide" evidence="3">
    <location>
        <begin position="1"/>
        <end position="21"/>
    </location>
</feature>
<name>A0A553NEC6_TIGCA</name>
<accession>A0A553NEC6</accession>
<reference evidence="5 6" key="1">
    <citation type="journal article" date="2018" name="Nat. Ecol. Evol.">
        <title>Genomic signatures of mitonuclear coevolution across populations of Tigriopus californicus.</title>
        <authorList>
            <person name="Barreto F.S."/>
            <person name="Watson E.T."/>
            <person name="Lima T.G."/>
            <person name="Willett C.S."/>
            <person name="Edmands S."/>
            <person name="Li W."/>
            <person name="Burton R.S."/>
        </authorList>
    </citation>
    <scope>NUCLEOTIDE SEQUENCE [LARGE SCALE GENOMIC DNA]</scope>
    <source>
        <strain evidence="5 6">San Diego</strain>
    </source>
</reference>
<feature type="region of interest" description="Disordered" evidence="2">
    <location>
        <begin position="339"/>
        <end position="374"/>
    </location>
</feature>
<comment type="similarity">
    <text evidence="1">Belongs to the alpha-carbonic anhydrase family.</text>
</comment>
<dbReference type="InterPro" id="IPR001148">
    <property type="entry name" value="CA_dom"/>
</dbReference>
<dbReference type="PANTHER" id="PTHR18952:SF208">
    <property type="entry name" value="CARBONIC ANHYDRASE XA-RELATED"/>
    <property type="match status" value="1"/>
</dbReference>
<proteinExistence type="inferred from homology"/>
<dbReference type="SMART" id="SM01057">
    <property type="entry name" value="Carb_anhydrase"/>
    <property type="match status" value="1"/>
</dbReference>
<dbReference type="STRING" id="6832.A0A553NEC6"/>
<dbReference type="GO" id="GO:0006730">
    <property type="term" value="P:one-carbon metabolic process"/>
    <property type="evidence" value="ECO:0007669"/>
    <property type="project" value="TreeGrafter"/>
</dbReference>
<dbReference type="InterPro" id="IPR023561">
    <property type="entry name" value="Carbonic_anhydrase_a-class"/>
</dbReference>
<protein>
    <recommendedName>
        <fullName evidence="4">Alpha-carbonic anhydrase domain-containing protein</fullName>
    </recommendedName>
</protein>
<dbReference type="OrthoDB" id="5978072at2759"/>